<accession>A0A7X2L275</accession>
<dbReference type="InterPro" id="IPR036388">
    <property type="entry name" value="WH-like_DNA-bd_sf"/>
</dbReference>
<proteinExistence type="inferred from homology"/>
<dbReference type="PANTHER" id="PTHR18964:SF149">
    <property type="entry name" value="BIFUNCTIONAL UDP-N-ACETYLGLUCOSAMINE 2-EPIMERASE_N-ACETYLMANNOSAMINE KINASE"/>
    <property type="match status" value="1"/>
</dbReference>
<protein>
    <submittedName>
        <fullName evidence="4">ROK family protein</fullName>
    </submittedName>
</protein>
<keyword evidence="3" id="KW-0859">Xylose metabolism</keyword>
<keyword evidence="5" id="KW-1185">Reference proteome</keyword>
<dbReference type="Proteomes" id="UP000463051">
    <property type="component" value="Unassembled WGS sequence"/>
</dbReference>
<sequence length="334" mass="37792">MEKANGNLVKEINVNNVREAMKQMETATKSQLAVLTKLSVVTINSLIKELLDLGEIFEDETVPSNGGRPALTYRYNYDFSLALVIYMNEKQGKDVVLATVINLQEKIIVREEHNIPLFDRSRFYEMIDVIVSQYPRIKVIGIGIPGQSVNGEITVSSHEKLQGVRMIEEIQGQFGLPVILENDVNAAISGYCARRESVENQCILGVYFPETSPPGMGIYMDRKVVKGKDGMAGEIKFLPIDVDWNSSLKTEAFIEIVCTIIQTLNAVLAPDQIVIYQSMIDEDTWARSWKAYKSKHYMASYAEIILLESFHEDFEAGMRWLTLKELEPSFSVFK</sequence>
<dbReference type="RefSeq" id="WP_154118035.1">
    <property type="nucleotide sequence ID" value="NZ_WJXB01000002.1"/>
</dbReference>
<gene>
    <name evidence="4" type="ORF">GJB61_08640</name>
</gene>
<keyword evidence="3" id="KW-0119">Carbohydrate metabolism</keyword>
<organism evidence="4 5">
    <name type="scientific">Paenibacillus monticola</name>
    <dbReference type="NCBI Taxonomy" id="2666075"/>
    <lineage>
        <taxon>Bacteria</taxon>
        <taxon>Bacillati</taxon>
        <taxon>Bacillota</taxon>
        <taxon>Bacilli</taxon>
        <taxon>Bacillales</taxon>
        <taxon>Paenibacillaceae</taxon>
        <taxon>Paenibacillus</taxon>
    </lineage>
</organism>
<dbReference type="AlphaFoldDB" id="A0A7X2L275"/>
<name>A0A7X2L275_9BACL</name>
<dbReference type="EMBL" id="WJXB01000002">
    <property type="protein sequence ID" value="MRN53061.1"/>
    <property type="molecule type" value="Genomic_DNA"/>
</dbReference>
<evidence type="ECO:0000313" key="4">
    <source>
        <dbReference type="EMBL" id="MRN53061.1"/>
    </source>
</evidence>
<dbReference type="Gene3D" id="1.10.10.10">
    <property type="entry name" value="Winged helix-like DNA-binding domain superfamily/Winged helix DNA-binding domain"/>
    <property type="match status" value="1"/>
</dbReference>
<dbReference type="Pfam" id="PF00480">
    <property type="entry name" value="ROK"/>
    <property type="match status" value="1"/>
</dbReference>
<dbReference type="InterPro" id="IPR000600">
    <property type="entry name" value="ROK"/>
</dbReference>
<dbReference type="InterPro" id="IPR036390">
    <property type="entry name" value="WH_DNA-bd_sf"/>
</dbReference>
<dbReference type="GO" id="GO:0042732">
    <property type="term" value="P:D-xylose metabolic process"/>
    <property type="evidence" value="ECO:0007669"/>
    <property type="project" value="UniProtKB-KW"/>
</dbReference>
<dbReference type="SUPFAM" id="SSF46785">
    <property type="entry name" value="Winged helix' DNA-binding domain"/>
    <property type="match status" value="1"/>
</dbReference>
<evidence type="ECO:0000256" key="3">
    <source>
        <dbReference type="ARBA" id="ARBA00022629"/>
    </source>
</evidence>
<evidence type="ECO:0000313" key="5">
    <source>
        <dbReference type="Proteomes" id="UP000463051"/>
    </source>
</evidence>
<comment type="similarity">
    <text evidence="2">Belongs to the ROK (NagC/XylR) family.</text>
</comment>
<evidence type="ECO:0000256" key="1">
    <source>
        <dbReference type="ARBA" id="ARBA00002486"/>
    </source>
</evidence>
<reference evidence="4 5" key="1">
    <citation type="submission" date="2019-11" db="EMBL/GenBank/DDBJ databases">
        <title>Paenibacillus monticola sp. nov., a novel PGPR strain isolated from mountain sample in China.</title>
        <authorList>
            <person name="Zhao Q."/>
            <person name="Li H.-P."/>
            <person name="Zhang J.-L."/>
        </authorList>
    </citation>
    <scope>NUCLEOTIDE SEQUENCE [LARGE SCALE GENOMIC DNA]</scope>
    <source>
        <strain evidence="4 5">LC-T2</strain>
    </source>
</reference>
<comment type="function">
    <text evidence="1">Transcriptional repressor of xylose-utilizing enzymes.</text>
</comment>
<dbReference type="InterPro" id="IPR043129">
    <property type="entry name" value="ATPase_NBD"/>
</dbReference>
<dbReference type="PANTHER" id="PTHR18964">
    <property type="entry name" value="ROK (REPRESSOR, ORF, KINASE) FAMILY"/>
    <property type="match status" value="1"/>
</dbReference>
<dbReference type="SUPFAM" id="SSF53067">
    <property type="entry name" value="Actin-like ATPase domain"/>
    <property type="match status" value="1"/>
</dbReference>
<evidence type="ECO:0000256" key="2">
    <source>
        <dbReference type="ARBA" id="ARBA00006479"/>
    </source>
</evidence>
<comment type="caution">
    <text evidence="4">The sequence shown here is derived from an EMBL/GenBank/DDBJ whole genome shotgun (WGS) entry which is preliminary data.</text>
</comment>
<dbReference type="Gene3D" id="3.30.420.40">
    <property type="match status" value="2"/>
</dbReference>